<dbReference type="Pfam" id="PF13663">
    <property type="entry name" value="DUF4148"/>
    <property type="match status" value="1"/>
</dbReference>
<dbReference type="EMBL" id="JAYMRV010000006">
    <property type="protein sequence ID" value="MEM5423789.1"/>
    <property type="molecule type" value="Genomic_DNA"/>
</dbReference>
<name>A0ABU9RVM9_9BURK</name>
<evidence type="ECO:0000313" key="2">
    <source>
        <dbReference type="EMBL" id="MEM5423789.1"/>
    </source>
</evidence>
<feature type="chain" id="PRO_5046277071" evidence="1">
    <location>
        <begin position="21"/>
        <end position="113"/>
    </location>
</feature>
<dbReference type="RefSeq" id="WP_342948335.1">
    <property type="nucleotide sequence ID" value="NZ_JAYMRV010000006.1"/>
</dbReference>
<evidence type="ECO:0000256" key="1">
    <source>
        <dbReference type="SAM" id="SignalP"/>
    </source>
</evidence>
<sequence length="113" mass="11584">MKTIKRIVTVTAILTFPAAAFGQAAVSTSDSLTRGQVGQDLIQVEQAGYEPSAGDRASYPRDLQAAEARVSAQQVGIAGSGYGGVSAGSSESAAKWAQPMNAPAGIKPIYFGH</sequence>
<feature type="signal peptide" evidence="1">
    <location>
        <begin position="1"/>
        <end position="20"/>
    </location>
</feature>
<gene>
    <name evidence="2" type="ORF">VSR73_22310</name>
</gene>
<organism evidence="2 3">
    <name type="scientific">Paraburkholderia ferrariae</name>
    <dbReference type="NCBI Taxonomy" id="386056"/>
    <lineage>
        <taxon>Bacteria</taxon>
        <taxon>Pseudomonadati</taxon>
        <taxon>Pseudomonadota</taxon>
        <taxon>Betaproteobacteria</taxon>
        <taxon>Burkholderiales</taxon>
        <taxon>Burkholderiaceae</taxon>
        <taxon>Paraburkholderia</taxon>
    </lineage>
</organism>
<accession>A0ABU9RVM9</accession>
<protein>
    <submittedName>
        <fullName evidence="2">DUF4148 domain-containing protein</fullName>
    </submittedName>
</protein>
<dbReference type="Proteomes" id="UP001489897">
    <property type="component" value="Unassembled WGS sequence"/>
</dbReference>
<comment type="caution">
    <text evidence="2">The sequence shown here is derived from an EMBL/GenBank/DDBJ whole genome shotgun (WGS) entry which is preliminary data.</text>
</comment>
<evidence type="ECO:0000313" key="3">
    <source>
        <dbReference type="Proteomes" id="UP001489897"/>
    </source>
</evidence>
<keyword evidence="1" id="KW-0732">Signal</keyword>
<dbReference type="InterPro" id="IPR025421">
    <property type="entry name" value="DUF4148"/>
</dbReference>
<reference evidence="2 3" key="1">
    <citation type="submission" date="2024-01" db="EMBL/GenBank/DDBJ databases">
        <title>The diversity of rhizobia nodulating Mimosa spp. in eleven states of Brazil covering several biomes is determined by host plant, location, and edaphic factors.</title>
        <authorList>
            <person name="Rouws L."/>
            <person name="Barauna A."/>
            <person name="Beukes C."/>
            <person name="De Faria S.M."/>
            <person name="Gross E."/>
            <person name="Dos Reis Junior F.B."/>
            <person name="Simon M."/>
            <person name="Maluk M."/>
            <person name="Odee D.W."/>
            <person name="Kenicer G."/>
            <person name="Young J.P.W."/>
            <person name="Reis V.M."/>
            <person name="Zilli J."/>
            <person name="James E.K."/>
        </authorList>
    </citation>
    <scope>NUCLEOTIDE SEQUENCE [LARGE SCALE GENOMIC DNA]</scope>
    <source>
        <strain evidence="2 3">JPY167</strain>
    </source>
</reference>
<proteinExistence type="predicted"/>
<keyword evidence="3" id="KW-1185">Reference proteome</keyword>